<keyword evidence="2" id="KW-1185">Reference proteome</keyword>
<reference evidence="1 2" key="1">
    <citation type="journal article" date="2019" name="Emerg. Microbes Infect.">
        <title>Comprehensive subspecies identification of 175 nontuberculous mycobacteria species based on 7547 genomic profiles.</title>
        <authorList>
            <person name="Matsumoto Y."/>
            <person name="Kinjo T."/>
            <person name="Motooka D."/>
            <person name="Nabeya D."/>
            <person name="Jung N."/>
            <person name="Uechi K."/>
            <person name="Horii T."/>
            <person name="Iida T."/>
            <person name="Fujita J."/>
            <person name="Nakamura S."/>
        </authorList>
    </citation>
    <scope>NUCLEOTIDE SEQUENCE [LARGE SCALE GENOMIC DNA]</scope>
    <source>
        <strain evidence="1 2">JCM 30396</strain>
    </source>
</reference>
<dbReference type="AlphaFoldDB" id="A0A7I7T7F7"/>
<dbReference type="EMBL" id="AP022596">
    <property type="protein sequence ID" value="BBY65008.1"/>
    <property type="molecule type" value="Genomic_DNA"/>
</dbReference>
<accession>A0A7I7T7F7</accession>
<proteinExistence type="predicted"/>
<name>A0A7I7T7F7_9MYCO</name>
<organism evidence="1 2">
    <name type="scientific">Mycolicibacterium helvum</name>
    <dbReference type="NCBI Taxonomy" id="1534349"/>
    <lineage>
        <taxon>Bacteria</taxon>
        <taxon>Bacillati</taxon>
        <taxon>Actinomycetota</taxon>
        <taxon>Actinomycetes</taxon>
        <taxon>Mycobacteriales</taxon>
        <taxon>Mycobacteriaceae</taxon>
        <taxon>Mycolicibacterium</taxon>
    </lineage>
</organism>
<gene>
    <name evidence="1" type="ORF">MHEL_32510</name>
</gene>
<sequence>MAGGWIASITMSAISSDDEALAGPGVGVGLGAAAALPPAAAPTRTAAVAAIAAARDHIHMVMSFRPLLIPTCAAKLTGRRLSRLSRINLRGLGGAVPLTSKVQAKGATLC</sequence>
<dbReference type="KEGG" id="mhev:MHEL_32510"/>
<evidence type="ECO:0000313" key="2">
    <source>
        <dbReference type="Proteomes" id="UP000467148"/>
    </source>
</evidence>
<evidence type="ECO:0000313" key="1">
    <source>
        <dbReference type="EMBL" id="BBY65008.1"/>
    </source>
</evidence>
<protein>
    <submittedName>
        <fullName evidence="1">Uncharacterized protein</fullName>
    </submittedName>
</protein>
<dbReference type="Proteomes" id="UP000467148">
    <property type="component" value="Chromosome"/>
</dbReference>